<feature type="transmembrane region" description="Helical" evidence="7">
    <location>
        <begin position="236"/>
        <end position="257"/>
    </location>
</feature>
<comment type="subcellular location">
    <subcellularLocation>
        <location evidence="1">Cell membrane</location>
        <topology evidence="1">Multi-pass membrane protein</topology>
    </subcellularLocation>
</comment>
<dbReference type="InterPro" id="IPR011701">
    <property type="entry name" value="MFS"/>
</dbReference>
<feature type="transmembrane region" description="Helical" evidence="7">
    <location>
        <begin position="269"/>
        <end position="289"/>
    </location>
</feature>
<dbReference type="GO" id="GO:0022857">
    <property type="term" value="F:transmembrane transporter activity"/>
    <property type="evidence" value="ECO:0007669"/>
    <property type="project" value="InterPro"/>
</dbReference>
<keyword evidence="2" id="KW-1003">Cell membrane</keyword>
<dbReference type="PANTHER" id="PTHR43124:SF10">
    <property type="entry name" value="PURINE EFFLUX PUMP PBUE"/>
    <property type="match status" value="1"/>
</dbReference>
<feature type="transmembrane region" description="Helical" evidence="7">
    <location>
        <begin position="390"/>
        <end position="409"/>
    </location>
</feature>
<reference evidence="9" key="1">
    <citation type="submission" date="2022-06" db="EMBL/GenBank/DDBJ databases">
        <title>Genomic Encyclopedia of Archaeal and Bacterial Type Strains, Phase II (KMG-II): from individual species to whole genera.</title>
        <authorList>
            <person name="Goeker M."/>
        </authorList>
    </citation>
    <scope>NUCLEOTIDE SEQUENCE</scope>
    <source>
        <strain evidence="9">DSM 43935</strain>
    </source>
</reference>
<keyword evidence="4 7" id="KW-1133">Transmembrane helix</keyword>
<evidence type="ECO:0000256" key="5">
    <source>
        <dbReference type="ARBA" id="ARBA00023136"/>
    </source>
</evidence>
<dbReference type="Gene3D" id="1.20.1250.20">
    <property type="entry name" value="MFS general substrate transporter like domains"/>
    <property type="match status" value="2"/>
</dbReference>
<keyword evidence="3 7" id="KW-0812">Transmembrane</keyword>
<gene>
    <name evidence="9" type="ORF">LX83_004791</name>
</gene>
<proteinExistence type="predicted"/>
<dbReference type="PROSITE" id="PS50850">
    <property type="entry name" value="MFS"/>
    <property type="match status" value="1"/>
</dbReference>
<dbReference type="SUPFAM" id="SSF103473">
    <property type="entry name" value="MFS general substrate transporter"/>
    <property type="match status" value="1"/>
</dbReference>
<dbReference type="RefSeq" id="WP_253775273.1">
    <property type="nucleotide sequence ID" value="NZ_JAMTCK010000012.1"/>
</dbReference>
<feature type="transmembrane region" description="Helical" evidence="7">
    <location>
        <begin position="78"/>
        <end position="97"/>
    </location>
</feature>
<feature type="domain" description="Major facilitator superfamily (MFS) profile" evidence="8">
    <location>
        <begin position="39"/>
        <end position="414"/>
    </location>
</feature>
<accession>A0AAE3KIF5</accession>
<evidence type="ECO:0000256" key="3">
    <source>
        <dbReference type="ARBA" id="ARBA00022692"/>
    </source>
</evidence>
<keyword evidence="10" id="KW-1185">Reference proteome</keyword>
<dbReference type="InterPro" id="IPR050189">
    <property type="entry name" value="MFS_Efflux_Transporters"/>
</dbReference>
<comment type="caution">
    <text evidence="9">The sequence shown here is derived from an EMBL/GenBank/DDBJ whole genome shotgun (WGS) entry which is preliminary data.</text>
</comment>
<dbReference type="EMBL" id="JAMTCK010000012">
    <property type="protein sequence ID" value="MCP2167917.1"/>
    <property type="molecule type" value="Genomic_DNA"/>
</dbReference>
<evidence type="ECO:0000256" key="7">
    <source>
        <dbReference type="SAM" id="Phobius"/>
    </source>
</evidence>
<evidence type="ECO:0000259" key="8">
    <source>
        <dbReference type="PROSITE" id="PS50850"/>
    </source>
</evidence>
<dbReference type="Proteomes" id="UP001206128">
    <property type="component" value="Unassembled WGS sequence"/>
</dbReference>
<feature type="transmembrane region" description="Helical" evidence="7">
    <location>
        <begin position="323"/>
        <end position="345"/>
    </location>
</feature>
<name>A0AAE3KIF5_9PSEU</name>
<dbReference type="Pfam" id="PF07690">
    <property type="entry name" value="MFS_1"/>
    <property type="match status" value="1"/>
</dbReference>
<feature type="transmembrane region" description="Helical" evidence="7">
    <location>
        <begin position="195"/>
        <end position="215"/>
    </location>
</feature>
<dbReference type="PANTHER" id="PTHR43124">
    <property type="entry name" value="PURINE EFFLUX PUMP PBUE"/>
    <property type="match status" value="1"/>
</dbReference>
<evidence type="ECO:0000256" key="6">
    <source>
        <dbReference type="SAM" id="MobiDB-lite"/>
    </source>
</evidence>
<dbReference type="InterPro" id="IPR020846">
    <property type="entry name" value="MFS_dom"/>
</dbReference>
<evidence type="ECO:0000256" key="2">
    <source>
        <dbReference type="ARBA" id="ARBA00022475"/>
    </source>
</evidence>
<dbReference type="AlphaFoldDB" id="A0AAE3KIF5"/>
<feature type="transmembrane region" description="Helical" evidence="7">
    <location>
        <begin position="40"/>
        <end position="58"/>
    </location>
</feature>
<sequence>MASQPPPLTGKPTAGNPTAGNPTAGTPTADAPPERIPGRVLVLTTGSFAVGTDAFVVAGVLPDIAGSLHVSVAEAGQLVTVFSIAYALLTPVLAALTGQWSRRAVLLTALVVFGLGNAATALAPTYGWVLATRVLAAAGAALFTPNAGATAAAIAPPSRRAGAISLVVLGLTSSTALGVPIGTALGTVLDWRGTMWFVVVLGVVAAAGVALWLPAVPAPPTAGLRQRFAPLGDRRVAMTLLTTVALFIGVYVVNTYLSVIVARATGGSGTTLAVLLFCSGVAGMVGTYLSGRFSDRYGARWVLVGAALLLALDYALLPVTSATLVGAVVAVLAFGLGAWSITVPQQHQLIAMRPRDAAVVVSLNASATYLAVSLAGLVGAGALQVLASQWLAWVAGVFVLIGLCCAELAHRISRTTR</sequence>
<protein>
    <submittedName>
        <fullName evidence="9">Arabinose efflux permease, MFS family</fullName>
    </submittedName>
</protein>
<feature type="transmembrane region" description="Helical" evidence="7">
    <location>
        <begin position="357"/>
        <end position="378"/>
    </location>
</feature>
<feature type="compositionally biased region" description="Low complexity" evidence="6">
    <location>
        <begin position="12"/>
        <end position="31"/>
    </location>
</feature>
<evidence type="ECO:0000313" key="9">
    <source>
        <dbReference type="EMBL" id="MCP2167917.1"/>
    </source>
</evidence>
<keyword evidence="5 7" id="KW-0472">Membrane</keyword>
<feature type="transmembrane region" description="Helical" evidence="7">
    <location>
        <begin position="166"/>
        <end position="189"/>
    </location>
</feature>
<dbReference type="CDD" id="cd17324">
    <property type="entry name" value="MFS_NepI_like"/>
    <property type="match status" value="1"/>
</dbReference>
<organism evidence="9 10">
    <name type="scientific">Goodfellowiella coeruleoviolacea</name>
    <dbReference type="NCBI Taxonomy" id="334858"/>
    <lineage>
        <taxon>Bacteria</taxon>
        <taxon>Bacillati</taxon>
        <taxon>Actinomycetota</taxon>
        <taxon>Actinomycetes</taxon>
        <taxon>Pseudonocardiales</taxon>
        <taxon>Pseudonocardiaceae</taxon>
        <taxon>Goodfellowiella</taxon>
    </lineage>
</organism>
<evidence type="ECO:0000313" key="10">
    <source>
        <dbReference type="Proteomes" id="UP001206128"/>
    </source>
</evidence>
<feature type="transmembrane region" description="Helical" evidence="7">
    <location>
        <begin position="301"/>
        <end position="317"/>
    </location>
</feature>
<dbReference type="InterPro" id="IPR036259">
    <property type="entry name" value="MFS_trans_sf"/>
</dbReference>
<dbReference type="GO" id="GO:0005886">
    <property type="term" value="C:plasma membrane"/>
    <property type="evidence" value="ECO:0007669"/>
    <property type="project" value="UniProtKB-SubCell"/>
</dbReference>
<evidence type="ECO:0000256" key="1">
    <source>
        <dbReference type="ARBA" id="ARBA00004651"/>
    </source>
</evidence>
<feature type="transmembrane region" description="Helical" evidence="7">
    <location>
        <begin position="104"/>
        <end position="128"/>
    </location>
</feature>
<evidence type="ECO:0000256" key="4">
    <source>
        <dbReference type="ARBA" id="ARBA00022989"/>
    </source>
</evidence>
<feature type="region of interest" description="Disordered" evidence="6">
    <location>
        <begin position="1"/>
        <end position="35"/>
    </location>
</feature>
<feature type="transmembrane region" description="Helical" evidence="7">
    <location>
        <begin position="134"/>
        <end position="154"/>
    </location>
</feature>